<reference evidence="2" key="2">
    <citation type="submission" date="2015-01" db="EMBL/GenBank/DDBJ databases">
        <title>Evolutionary Origins and Diversification of the Mycorrhizal Mutualists.</title>
        <authorList>
            <consortium name="DOE Joint Genome Institute"/>
            <consortium name="Mycorrhizal Genomics Consortium"/>
            <person name="Kohler A."/>
            <person name="Kuo A."/>
            <person name="Nagy L.G."/>
            <person name="Floudas D."/>
            <person name="Copeland A."/>
            <person name="Barry K.W."/>
            <person name="Cichocki N."/>
            <person name="Veneault-Fourrey C."/>
            <person name="LaButti K."/>
            <person name="Lindquist E.A."/>
            <person name="Lipzen A."/>
            <person name="Lundell T."/>
            <person name="Morin E."/>
            <person name="Murat C."/>
            <person name="Riley R."/>
            <person name="Ohm R."/>
            <person name="Sun H."/>
            <person name="Tunlid A."/>
            <person name="Henrissat B."/>
            <person name="Grigoriev I.V."/>
            <person name="Hibbett D.S."/>
            <person name="Martin F."/>
        </authorList>
    </citation>
    <scope>NUCLEOTIDE SEQUENCE [LARGE SCALE GENOMIC DNA]</scope>
    <source>
        <strain evidence="2">441</strain>
    </source>
</reference>
<gene>
    <name evidence="1" type="ORF">PISMIDRAFT_250854</name>
</gene>
<sequence length="157" mass="17871">MRTTTPGFLSPYCYDPGKGYQSNHVQSCACKTSMYETTYSALENRRRTSVILPWTQSAASLWSAYRAYADGHLLLDGFSATHIVHAHEDRHPCYWIRPSRTTPVGAIQILFGHTACRGGPAKGNRHGRSYPYALRSQRLSRMYAYDVQRIILWLRLG</sequence>
<proteinExistence type="predicted"/>
<dbReference type="AlphaFoldDB" id="A0A0C9YJ97"/>
<organism evidence="1 2">
    <name type="scientific">Pisolithus microcarpus 441</name>
    <dbReference type="NCBI Taxonomy" id="765257"/>
    <lineage>
        <taxon>Eukaryota</taxon>
        <taxon>Fungi</taxon>
        <taxon>Dikarya</taxon>
        <taxon>Basidiomycota</taxon>
        <taxon>Agaricomycotina</taxon>
        <taxon>Agaricomycetes</taxon>
        <taxon>Agaricomycetidae</taxon>
        <taxon>Boletales</taxon>
        <taxon>Sclerodermatineae</taxon>
        <taxon>Pisolithaceae</taxon>
        <taxon>Pisolithus</taxon>
    </lineage>
</organism>
<dbReference type="Proteomes" id="UP000054018">
    <property type="component" value="Unassembled WGS sequence"/>
</dbReference>
<reference evidence="1 2" key="1">
    <citation type="submission" date="2014-04" db="EMBL/GenBank/DDBJ databases">
        <authorList>
            <consortium name="DOE Joint Genome Institute"/>
            <person name="Kuo A."/>
            <person name="Kohler A."/>
            <person name="Costa M.D."/>
            <person name="Nagy L.G."/>
            <person name="Floudas D."/>
            <person name="Copeland A."/>
            <person name="Barry K.W."/>
            <person name="Cichocki N."/>
            <person name="Veneault-Fourrey C."/>
            <person name="LaButti K."/>
            <person name="Lindquist E.A."/>
            <person name="Lipzen A."/>
            <person name="Lundell T."/>
            <person name="Morin E."/>
            <person name="Murat C."/>
            <person name="Sun H."/>
            <person name="Tunlid A."/>
            <person name="Henrissat B."/>
            <person name="Grigoriev I.V."/>
            <person name="Hibbett D.S."/>
            <person name="Martin F."/>
            <person name="Nordberg H.P."/>
            <person name="Cantor M.N."/>
            <person name="Hua S.X."/>
        </authorList>
    </citation>
    <scope>NUCLEOTIDE SEQUENCE [LARGE SCALE GENOMIC DNA]</scope>
    <source>
        <strain evidence="1 2">441</strain>
    </source>
</reference>
<evidence type="ECO:0000313" key="1">
    <source>
        <dbReference type="EMBL" id="KIK16776.1"/>
    </source>
</evidence>
<protein>
    <submittedName>
        <fullName evidence="1">Uncharacterized protein</fullName>
    </submittedName>
</protein>
<evidence type="ECO:0000313" key="2">
    <source>
        <dbReference type="Proteomes" id="UP000054018"/>
    </source>
</evidence>
<dbReference type="HOGENOM" id="CLU_1678621_0_0_1"/>
<keyword evidence="2" id="KW-1185">Reference proteome</keyword>
<accession>A0A0C9YJ97</accession>
<dbReference type="EMBL" id="KN833847">
    <property type="protein sequence ID" value="KIK16776.1"/>
    <property type="molecule type" value="Genomic_DNA"/>
</dbReference>
<name>A0A0C9YJ97_9AGAM</name>